<keyword evidence="2" id="KW-1185">Reference proteome</keyword>
<dbReference type="OrthoDB" id="368187at2"/>
<comment type="caution">
    <text evidence="1">The sequence shown here is derived from an EMBL/GenBank/DDBJ whole genome shotgun (WGS) entry which is preliminary data.</text>
</comment>
<dbReference type="Pfam" id="PF19842">
    <property type="entry name" value="YqeC"/>
    <property type="match status" value="1"/>
</dbReference>
<proteinExistence type="predicted"/>
<dbReference type="RefSeq" id="WP_161258640.1">
    <property type="nucleotide sequence ID" value="NZ_WXEY01000010.1"/>
</dbReference>
<reference evidence="1 2" key="1">
    <citation type="submission" date="2020-01" db="EMBL/GenBank/DDBJ databases">
        <title>Whole-genome sequence of Heliobacterium undosum DSM 13378.</title>
        <authorList>
            <person name="Kyndt J.A."/>
            <person name="Meyer T.E."/>
        </authorList>
    </citation>
    <scope>NUCLEOTIDE SEQUENCE [LARGE SCALE GENOMIC DNA]</scope>
    <source>
        <strain evidence="1 2">DSM 13378</strain>
    </source>
</reference>
<dbReference type="AlphaFoldDB" id="A0A845L4Y0"/>
<evidence type="ECO:0000313" key="1">
    <source>
        <dbReference type="EMBL" id="MZP30105.1"/>
    </source>
</evidence>
<gene>
    <name evidence="1" type="primary">yqeC</name>
    <name evidence="1" type="ORF">GTO91_10340</name>
</gene>
<dbReference type="InterPro" id="IPR017587">
    <property type="entry name" value="YqeC"/>
</dbReference>
<sequence length="259" mass="28514">MRLSEALGIMSPTVLSVVGAGGKSSLLMSLTDQWEAERIPYVLTTTTRMAYAQVEHLAPIFQEEFQPGLLQVLSDLGRFGRAGWFRSFSDEKVKGVPPEWVDRLCDYRCSWHLVIEADGAGGRLIKAPAAHEPAVPSRSDLTVGVLHLGAVGNAIDTTVVHRPGLVRPIIGKENGEPIEPVDLARLALHPKGIFRGAAGKRTLVLNSGDAGGDKEDLHRRWTEAIVDQIWKEGDGRIERVIRTKGYGRELRALRVYQPR</sequence>
<name>A0A845L4Y0_9FIRM</name>
<dbReference type="Proteomes" id="UP000463470">
    <property type="component" value="Unassembled WGS sequence"/>
</dbReference>
<evidence type="ECO:0000313" key="2">
    <source>
        <dbReference type="Proteomes" id="UP000463470"/>
    </source>
</evidence>
<dbReference type="EMBL" id="WXEY01000010">
    <property type="protein sequence ID" value="MZP30105.1"/>
    <property type="molecule type" value="Genomic_DNA"/>
</dbReference>
<dbReference type="NCBIfam" id="TIGR03172">
    <property type="entry name" value="selenium cofactor biosynthesis protein YqeC"/>
    <property type="match status" value="1"/>
</dbReference>
<organism evidence="1 2">
    <name type="scientific">Heliomicrobium undosum</name>
    <dbReference type="NCBI Taxonomy" id="121734"/>
    <lineage>
        <taxon>Bacteria</taxon>
        <taxon>Bacillati</taxon>
        <taxon>Bacillota</taxon>
        <taxon>Clostridia</taxon>
        <taxon>Eubacteriales</taxon>
        <taxon>Heliobacteriaceae</taxon>
        <taxon>Heliomicrobium</taxon>
    </lineage>
</organism>
<accession>A0A845L4Y0</accession>
<protein>
    <submittedName>
        <fullName evidence="1">Putative selenium-dependent hydroxylase accessory protein YqeC</fullName>
    </submittedName>
</protein>